<keyword evidence="1" id="KW-0863">Zinc-finger</keyword>
<dbReference type="KEGG" id="vco:VC0395_1062"/>
<protein>
    <submittedName>
        <fullName evidence="1">Zinc-finger protein</fullName>
    </submittedName>
</protein>
<dbReference type="EMBL" id="CP000626">
    <property type="protein sequence ID" value="ABQ19273.1"/>
    <property type="molecule type" value="Genomic_DNA"/>
</dbReference>
<name>A0A0H3AH22_VIBC3</name>
<gene>
    <name evidence="1" type="ordered locus">VC0395_1062</name>
</gene>
<proteinExistence type="predicted"/>
<keyword evidence="1" id="KW-0862">Zinc</keyword>
<organism evidence="1 2">
    <name type="scientific">Vibrio cholerae serotype O1 (strain ATCC 39541 / Classical Ogawa 395 / O395)</name>
    <dbReference type="NCBI Taxonomy" id="345073"/>
    <lineage>
        <taxon>Bacteria</taxon>
        <taxon>Pseudomonadati</taxon>
        <taxon>Pseudomonadota</taxon>
        <taxon>Gammaproteobacteria</taxon>
        <taxon>Vibrionales</taxon>
        <taxon>Vibrionaceae</taxon>
        <taxon>Vibrio</taxon>
    </lineage>
</organism>
<sequence>MNLSYSHTLSPSAKTTSQLAFDLCKALPPEARQRLKHQLSML</sequence>
<evidence type="ECO:0000313" key="2">
    <source>
        <dbReference type="Proteomes" id="UP000000249"/>
    </source>
</evidence>
<evidence type="ECO:0000313" key="1">
    <source>
        <dbReference type="EMBL" id="ABQ19273.1"/>
    </source>
</evidence>
<dbReference type="eggNOG" id="ENOG5032AMN">
    <property type="taxonomic scope" value="Bacteria"/>
</dbReference>
<accession>A0A0H3AH22</accession>
<reference evidence="1 2" key="1">
    <citation type="submission" date="2007-03" db="EMBL/GenBank/DDBJ databases">
        <authorList>
            <person name="Heidelberg J."/>
        </authorList>
    </citation>
    <scope>NUCLEOTIDE SEQUENCE [LARGE SCALE GENOMIC DNA]</scope>
    <source>
        <strain evidence="2">ATCC 39541 / Classical Ogawa 395 / O395</strain>
    </source>
</reference>
<dbReference type="GO" id="GO:0008270">
    <property type="term" value="F:zinc ion binding"/>
    <property type="evidence" value="ECO:0007669"/>
    <property type="project" value="UniProtKB-KW"/>
</dbReference>
<dbReference type="AlphaFoldDB" id="A0A0H3AH22"/>
<keyword evidence="1" id="KW-0479">Metal-binding</keyword>
<dbReference type="Proteomes" id="UP000000249">
    <property type="component" value="Chromosome 2"/>
</dbReference>